<protein>
    <recommendedName>
        <fullName evidence="3">Nucleotide-diphospho-sugar transferase</fullName>
    </recommendedName>
</protein>
<keyword evidence="2" id="KW-1185">Reference proteome</keyword>
<dbReference type="EMBL" id="JAAWWK010000002">
    <property type="protein sequence ID" value="NKI17043.1"/>
    <property type="molecule type" value="Genomic_DNA"/>
</dbReference>
<dbReference type="InterPro" id="IPR045499">
    <property type="entry name" value="DUF6492"/>
</dbReference>
<evidence type="ECO:0008006" key="3">
    <source>
        <dbReference type="Google" id="ProtNLM"/>
    </source>
</evidence>
<organism evidence="1 2">
    <name type="scientific">Spongiibacter thalassae</name>
    <dbReference type="NCBI Taxonomy" id="2721624"/>
    <lineage>
        <taxon>Bacteria</taxon>
        <taxon>Pseudomonadati</taxon>
        <taxon>Pseudomonadota</taxon>
        <taxon>Gammaproteobacteria</taxon>
        <taxon>Cellvibrionales</taxon>
        <taxon>Spongiibacteraceae</taxon>
        <taxon>Spongiibacter</taxon>
    </lineage>
</organism>
<comment type="caution">
    <text evidence="1">The sequence shown here is derived from an EMBL/GenBank/DDBJ whole genome shotgun (WGS) entry which is preliminary data.</text>
</comment>
<sequence>MSKISAVLPVTLAGREAEAPFGLLDNLFLSLKKFAQPGLFERFFIIAPPRDVEPLKAYAEKVDYVNIEVIDEVALVPSLANYAGIVDGWRLQQILKLAIAERVATPFYLTFDQDIFFTHPVSEEKLLPDGKALTQYEAKAVHKKWWQSSAYHLKMKTRLNEDGIQVTPAILSTEATQGLIKELSAKVDWVDKLLEPHLPTSKARFHPRWKHRHRWTEYTLYWLYLEKHNLVETYHADSSIGYTLLSEKAVWKIEGLDGWDPDACFADGDKSLFSLVQSSTGMPSKFVLDKIKKYIS</sequence>
<dbReference type="Pfam" id="PF20102">
    <property type="entry name" value="DUF6492"/>
    <property type="match status" value="1"/>
</dbReference>
<accession>A0ABX1GF26</accession>
<gene>
    <name evidence="1" type="ORF">HCU74_06365</name>
</gene>
<dbReference type="Proteomes" id="UP000765845">
    <property type="component" value="Unassembled WGS sequence"/>
</dbReference>
<name>A0ABX1GF26_9GAMM</name>
<evidence type="ECO:0000313" key="2">
    <source>
        <dbReference type="Proteomes" id="UP000765845"/>
    </source>
</evidence>
<reference evidence="1 2" key="1">
    <citation type="submission" date="2020-04" db="EMBL/GenBank/DDBJ databases">
        <authorList>
            <person name="Yoon J."/>
        </authorList>
    </citation>
    <scope>NUCLEOTIDE SEQUENCE [LARGE SCALE GENOMIC DNA]</scope>
    <source>
        <strain evidence="1 2">KMU-166</strain>
    </source>
</reference>
<proteinExistence type="predicted"/>
<dbReference type="RefSeq" id="WP_168449575.1">
    <property type="nucleotide sequence ID" value="NZ_JAAWWK010000002.1"/>
</dbReference>
<evidence type="ECO:0000313" key="1">
    <source>
        <dbReference type="EMBL" id="NKI17043.1"/>
    </source>
</evidence>